<comment type="caution">
    <text evidence="3">The sequence shown here is derived from an EMBL/GenBank/DDBJ whole genome shotgun (WGS) entry which is preliminary data.</text>
</comment>
<dbReference type="InterPro" id="IPR013783">
    <property type="entry name" value="Ig-like_fold"/>
</dbReference>
<keyword evidence="4" id="KW-1185">Reference proteome</keyword>
<organism evidence="3 4">
    <name type="scientific">Mesorhabditis spiculigera</name>
    <dbReference type="NCBI Taxonomy" id="96644"/>
    <lineage>
        <taxon>Eukaryota</taxon>
        <taxon>Metazoa</taxon>
        <taxon>Ecdysozoa</taxon>
        <taxon>Nematoda</taxon>
        <taxon>Chromadorea</taxon>
        <taxon>Rhabditida</taxon>
        <taxon>Rhabditina</taxon>
        <taxon>Rhabditomorpha</taxon>
        <taxon>Rhabditoidea</taxon>
        <taxon>Rhabditidae</taxon>
        <taxon>Mesorhabditinae</taxon>
        <taxon>Mesorhabditis</taxon>
    </lineage>
</organism>
<feature type="domain" description="MSP" evidence="2">
    <location>
        <begin position="204"/>
        <end position="282"/>
    </location>
</feature>
<reference evidence="3" key="1">
    <citation type="submission" date="2023-06" db="EMBL/GenBank/DDBJ databases">
        <authorList>
            <person name="Delattre M."/>
        </authorList>
    </citation>
    <scope>NUCLEOTIDE SEQUENCE</scope>
    <source>
        <strain evidence="3">AF72</strain>
    </source>
</reference>
<dbReference type="SUPFAM" id="SSF49354">
    <property type="entry name" value="PapD-like"/>
    <property type="match status" value="1"/>
</dbReference>
<feature type="compositionally biased region" description="Basic and acidic residues" evidence="1">
    <location>
        <begin position="127"/>
        <end position="159"/>
    </location>
</feature>
<feature type="non-terminal residue" evidence="3">
    <location>
        <position position="1"/>
    </location>
</feature>
<dbReference type="EMBL" id="CATQJA010002710">
    <property type="protein sequence ID" value="CAJ0587371.1"/>
    <property type="molecule type" value="Genomic_DNA"/>
</dbReference>
<feature type="region of interest" description="Disordered" evidence="1">
    <location>
        <begin position="96"/>
        <end position="188"/>
    </location>
</feature>
<evidence type="ECO:0000259" key="2">
    <source>
        <dbReference type="Pfam" id="PF00635"/>
    </source>
</evidence>
<gene>
    <name evidence="3" type="ORF">MSPICULIGERA_LOCUS25342</name>
</gene>
<protein>
    <recommendedName>
        <fullName evidence="2">MSP domain-containing protein</fullName>
    </recommendedName>
</protein>
<feature type="compositionally biased region" description="Basic and acidic residues" evidence="1">
    <location>
        <begin position="16"/>
        <end position="36"/>
    </location>
</feature>
<dbReference type="Gene3D" id="2.60.40.10">
    <property type="entry name" value="Immunoglobulins"/>
    <property type="match status" value="1"/>
</dbReference>
<name>A0AA36DJ77_9BILA</name>
<feature type="compositionally biased region" description="Basic and acidic residues" evidence="1">
    <location>
        <begin position="96"/>
        <end position="118"/>
    </location>
</feature>
<dbReference type="AlphaFoldDB" id="A0AA36DJ77"/>
<feature type="region of interest" description="Disordered" evidence="1">
    <location>
        <begin position="16"/>
        <end position="37"/>
    </location>
</feature>
<dbReference type="Proteomes" id="UP001177023">
    <property type="component" value="Unassembled WGS sequence"/>
</dbReference>
<dbReference type="Pfam" id="PF00635">
    <property type="entry name" value="Motile_Sperm"/>
    <property type="match status" value="1"/>
</dbReference>
<dbReference type="InterPro" id="IPR000535">
    <property type="entry name" value="MSP_dom"/>
</dbReference>
<evidence type="ECO:0000256" key="1">
    <source>
        <dbReference type="SAM" id="MobiDB-lite"/>
    </source>
</evidence>
<dbReference type="PANTHER" id="PTHR21515:SF6">
    <property type="entry name" value="PEPTIDASE M23"/>
    <property type="match status" value="1"/>
</dbReference>
<sequence>MAANADEDRCALCPEPKEGTIVDPQRPARSDATEKKRGCRRPILETYKCLGLHVYVEEVDEPKREEVLTSLRMAACSRCTFRGTPLEALQKAWLEKQAEKEKRSKQKESKEKKTGSKEKKNKKRTKQSQEREKSHEKEKEEGKKEKKKVDKAGKEGEKKQGRRHEQKVKEKDEKKEEEDEKEEAKKEEEPFVYPATLYWDEVKEAKQEFVIQNTGLRRAFRVKCTDIKTYQFGPIYWLDRPGRSKSISVGRLAAPLKPDRIAVEYCEVDHTIKDAQQYFKDKGRKTKCLAIPTGR</sequence>
<accession>A0AA36DJ77</accession>
<dbReference type="InterPro" id="IPR008962">
    <property type="entry name" value="PapD-like_sf"/>
</dbReference>
<proteinExistence type="predicted"/>
<evidence type="ECO:0000313" key="4">
    <source>
        <dbReference type="Proteomes" id="UP001177023"/>
    </source>
</evidence>
<evidence type="ECO:0000313" key="3">
    <source>
        <dbReference type="EMBL" id="CAJ0587371.1"/>
    </source>
</evidence>
<dbReference type="PANTHER" id="PTHR21515">
    <property type="entry name" value="MAJOR SPERM PROTEIN"/>
    <property type="match status" value="1"/>
</dbReference>